<keyword evidence="15" id="KW-1185">Reference proteome</keyword>
<keyword evidence="7 12" id="KW-0812">Transmembrane</keyword>
<dbReference type="GO" id="GO:0019199">
    <property type="term" value="F:transmembrane receptor protein kinase activity"/>
    <property type="evidence" value="ECO:0007669"/>
    <property type="project" value="InterPro"/>
</dbReference>
<evidence type="ECO:0000256" key="7">
    <source>
        <dbReference type="ARBA" id="ARBA00022692"/>
    </source>
</evidence>
<evidence type="ECO:0000256" key="5">
    <source>
        <dbReference type="ARBA" id="ARBA00022475"/>
    </source>
</evidence>
<dbReference type="SUPFAM" id="SSF54106">
    <property type="entry name" value="LysM domain"/>
    <property type="match status" value="1"/>
</dbReference>
<proteinExistence type="inferred from homology"/>
<name>A0A5J5BHV6_9ASTE</name>
<feature type="transmembrane region" description="Helical" evidence="12">
    <location>
        <begin position="61"/>
        <end position="81"/>
    </location>
</feature>
<evidence type="ECO:0000256" key="4">
    <source>
        <dbReference type="ARBA" id="ARBA00010858"/>
    </source>
</evidence>
<evidence type="ECO:0000256" key="12">
    <source>
        <dbReference type="SAM" id="Phobius"/>
    </source>
</evidence>
<protein>
    <recommendedName>
        <fullName evidence="13">LysM domain-containing protein</fullName>
    </recommendedName>
</protein>
<keyword evidence="10 12" id="KW-0472">Membrane</keyword>
<dbReference type="Pfam" id="PF01277">
    <property type="entry name" value="Oleosin"/>
    <property type="match status" value="1"/>
</dbReference>
<keyword evidence="11" id="KW-1015">Disulfide bond</keyword>
<evidence type="ECO:0000256" key="6">
    <source>
        <dbReference type="ARBA" id="ARBA00022677"/>
    </source>
</evidence>
<dbReference type="AlphaFoldDB" id="A0A5J5BHV6"/>
<evidence type="ECO:0000313" key="14">
    <source>
        <dbReference type="EMBL" id="KAA8542264.1"/>
    </source>
</evidence>
<organism evidence="14 15">
    <name type="scientific">Nyssa sinensis</name>
    <dbReference type="NCBI Taxonomy" id="561372"/>
    <lineage>
        <taxon>Eukaryota</taxon>
        <taxon>Viridiplantae</taxon>
        <taxon>Streptophyta</taxon>
        <taxon>Embryophyta</taxon>
        <taxon>Tracheophyta</taxon>
        <taxon>Spermatophyta</taxon>
        <taxon>Magnoliopsida</taxon>
        <taxon>eudicotyledons</taxon>
        <taxon>Gunneridae</taxon>
        <taxon>Pentapetalae</taxon>
        <taxon>asterids</taxon>
        <taxon>Cornales</taxon>
        <taxon>Nyssaceae</taxon>
        <taxon>Nyssa</taxon>
    </lineage>
</organism>
<dbReference type="PANTHER" id="PTHR46204">
    <property type="entry name" value="CHITIN ELICITOR RECEPTOR KINASE 1-RELATED"/>
    <property type="match status" value="1"/>
</dbReference>
<evidence type="ECO:0000256" key="11">
    <source>
        <dbReference type="ARBA" id="ARBA00023157"/>
    </source>
</evidence>
<dbReference type="InterPro" id="IPR044812">
    <property type="entry name" value="CERK1/LYK3-like"/>
</dbReference>
<dbReference type="Gene3D" id="3.30.200.20">
    <property type="entry name" value="Phosphorylase Kinase, domain 1"/>
    <property type="match status" value="1"/>
</dbReference>
<feature type="domain" description="LysM" evidence="13">
    <location>
        <begin position="141"/>
        <end position="187"/>
    </location>
</feature>
<evidence type="ECO:0000313" key="15">
    <source>
        <dbReference type="Proteomes" id="UP000325577"/>
    </source>
</evidence>
<evidence type="ECO:0000256" key="8">
    <source>
        <dbReference type="ARBA" id="ARBA00022729"/>
    </source>
</evidence>
<dbReference type="GO" id="GO:0045087">
    <property type="term" value="P:innate immune response"/>
    <property type="evidence" value="ECO:0007669"/>
    <property type="project" value="InterPro"/>
</dbReference>
<sequence>MAERHQQQPYDAMKSLLPEKGPSTSKVIAVVTLLPVGGVLLFLSGLILTGTLIGLALTTPLFVICSPVLVPAALVMCLAVAGFLTSGAFGITALSSLSWIINYMPDKLGRLLEEKSYLFAGNTVTMHLVCGCAERESQVVVTYTVQEDDTLSEIAELLSAKVSGIENLNGRLAQNPDFINVGWVLFVPMEKREIQAPKQRTRHIWIIIICILSAVTLLSVGMLILFLLRQNQTQRNSKGPKAVAKSTKRITLQNQFFKKDIEEATNIESKNPVIFSLEEIDKATSNFNETRKIAEGGYGSVYYGILGERV</sequence>
<keyword evidence="9 12" id="KW-1133">Transmembrane helix</keyword>
<dbReference type="GO" id="GO:0012511">
    <property type="term" value="C:monolayer-surrounded lipid storage body"/>
    <property type="evidence" value="ECO:0007669"/>
    <property type="project" value="InterPro"/>
</dbReference>
<dbReference type="InterPro" id="IPR018392">
    <property type="entry name" value="LysM"/>
</dbReference>
<feature type="transmembrane region" description="Helical" evidence="12">
    <location>
        <begin position="204"/>
        <end position="228"/>
    </location>
</feature>
<reference evidence="14 15" key="1">
    <citation type="submission" date="2019-09" db="EMBL/GenBank/DDBJ databases">
        <title>A chromosome-level genome assembly of the Chinese tupelo Nyssa sinensis.</title>
        <authorList>
            <person name="Yang X."/>
            <person name="Kang M."/>
            <person name="Yang Y."/>
            <person name="Xiong H."/>
            <person name="Wang M."/>
            <person name="Zhang Z."/>
            <person name="Wang Z."/>
            <person name="Wu H."/>
            <person name="Ma T."/>
            <person name="Liu J."/>
            <person name="Xi Z."/>
        </authorList>
    </citation>
    <scope>NUCLEOTIDE SEQUENCE [LARGE SCALE GENOMIC DNA]</scope>
    <source>
        <strain evidence="14">J267</strain>
        <tissue evidence="14">Leaf</tissue>
    </source>
</reference>
<dbReference type="PANTHER" id="PTHR46204:SF11">
    <property type="entry name" value="PROTEIN KINASE DOMAIN-CONTAINING PROTEIN"/>
    <property type="match status" value="1"/>
</dbReference>
<evidence type="ECO:0000256" key="2">
    <source>
        <dbReference type="ARBA" id="ARBA00004162"/>
    </source>
</evidence>
<evidence type="ECO:0000256" key="10">
    <source>
        <dbReference type="ARBA" id="ARBA00023136"/>
    </source>
</evidence>
<comment type="similarity">
    <text evidence="4">Belongs to the oleosin family.</text>
</comment>
<dbReference type="PROSITE" id="PS51782">
    <property type="entry name" value="LYSM"/>
    <property type="match status" value="1"/>
</dbReference>
<dbReference type="Pfam" id="PF01476">
    <property type="entry name" value="LysM"/>
    <property type="match status" value="1"/>
</dbReference>
<keyword evidence="6" id="KW-0551">Lipid droplet</keyword>
<dbReference type="InterPro" id="IPR000136">
    <property type="entry name" value="Oleosin"/>
</dbReference>
<dbReference type="Proteomes" id="UP000325577">
    <property type="component" value="Linkage Group LG12"/>
</dbReference>
<keyword evidence="8" id="KW-0732">Signal</keyword>
<dbReference type="GO" id="GO:0005886">
    <property type="term" value="C:plasma membrane"/>
    <property type="evidence" value="ECO:0007669"/>
    <property type="project" value="UniProtKB-SubCell"/>
</dbReference>
<accession>A0A5J5BHV6</accession>
<dbReference type="SMART" id="SM00257">
    <property type="entry name" value="LysM"/>
    <property type="match status" value="1"/>
</dbReference>
<dbReference type="InterPro" id="IPR036779">
    <property type="entry name" value="LysM_dom_sf"/>
</dbReference>
<evidence type="ECO:0000256" key="1">
    <source>
        <dbReference type="ARBA" id="ARBA00004141"/>
    </source>
</evidence>
<gene>
    <name evidence="14" type="ORF">F0562_023600</name>
</gene>
<dbReference type="EMBL" id="CM018035">
    <property type="protein sequence ID" value="KAA8542264.1"/>
    <property type="molecule type" value="Genomic_DNA"/>
</dbReference>
<dbReference type="CDD" id="cd00118">
    <property type="entry name" value="LysM"/>
    <property type="match status" value="1"/>
</dbReference>
<dbReference type="GO" id="GO:0009791">
    <property type="term" value="P:post-embryonic development"/>
    <property type="evidence" value="ECO:0007669"/>
    <property type="project" value="UniProtKB-ARBA"/>
</dbReference>
<dbReference type="OrthoDB" id="4062651at2759"/>
<evidence type="ECO:0000256" key="9">
    <source>
        <dbReference type="ARBA" id="ARBA00022989"/>
    </source>
</evidence>
<comment type="subcellular location">
    <subcellularLocation>
        <location evidence="2">Cell membrane</location>
        <topology evidence="2">Single-pass membrane protein</topology>
    </subcellularLocation>
    <subcellularLocation>
        <location evidence="3">Lipid droplet</location>
    </subcellularLocation>
    <subcellularLocation>
        <location evidence="1">Membrane</location>
        <topology evidence="1">Multi-pass membrane protein</topology>
    </subcellularLocation>
</comment>
<dbReference type="Gene3D" id="3.10.350.10">
    <property type="entry name" value="LysM domain"/>
    <property type="match status" value="1"/>
</dbReference>
<feature type="transmembrane region" description="Helical" evidence="12">
    <location>
        <begin position="27"/>
        <end position="49"/>
    </location>
</feature>
<feature type="transmembrane region" description="Helical" evidence="12">
    <location>
        <begin position="87"/>
        <end position="105"/>
    </location>
</feature>
<evidence type="ECO:0000259" key="13">
    <source>
        <dbReference type="PROSITE" id="PS51782"/>
    </source>
</evidence>
<evidence type="ECO:0000256" key="3">
    <source>
        <dbReference type="ARBA" id="ARBA00004502"/>
    </source>
</evidence>
<dbReference type="GO" id="GO:0048608">
    <property type="term" value="P:reproductive structure development"/>
    <property type="evidence" value="ECO:0007669"/>
    <property type="project" value="UniProtKB-ARBA"/>
</dbReference>
<keyword evidence="5" id="KW-1003">Cell membrane</keyword>